<reference evidence="2 3" key="1">
    <citation type="submission" date="2016-02" db="EMBL/GenBank/DDBJ databases">
        <title>Draft genome sequence of the strain BR 10247T Bradyrhizobium neotropicale isolated from nodules of Centrolobium paraense.</title>
        <authorList>
            <person name="Simoes-Araujo J.L."/>
            <person name="Barauna A.C."/>
            <person name="Silva K."/>
            <person name="Zilli J.E."/>
        </authorList>
    </citation>
    <scope>NUCLEOTIDE SEQUENCE [LARGE SCALE GENOMIC DNA]</scope>
    <source>
        <strain evidence="2 3">BR 10247</strain>
    </source>
</reference>
<evidence type="ECO:0000313" key="3">
    <source>
        <dbReference type="Proteomes" id="UP000077173"/>
    </source>
</evidence>
<organism evidence="2 3">
    <name type="scientific">Bradyrhizobium neotropicale</name>
    <dbReference type="NCBI Taxonomy" id="1497615"/>
    <lineage>
        <taxon>Bacteria</taxon>
        <taxon>Pseudomonadati</taxon>
        <taxon>Pseudomonadota</taxon>
        <taxon>Alphaproteobacteria</taxon>
        <taxon>Hyphomicrobiales</taxon>
        <taxon>Nitrobacteraceae</taxon>
        <taxon>Bradyrhizobium</taxon>
    </lineage>
</organism>
<evidence type="ECO:0000256" key="1">
    <source>
        <dbReference type="SAM" id="MobiDB-lite"/>
    </source>
</evidence>
<gene>
    <name evidence="2" type="ORF">AXW67_13035</name>
</gene>
<protein>
    <submittedName>
        <fullName evidence="2">Uncharacterized protein</fullName>
    </submittedName>
</protein>
<keyword evidence="3" id="KW-1185">Reference proteome</keyword>
<dbReference type="AlphaFoldDB" id="A0A176Z655"/>
<dbReference type="EMBL" id="LSEF01000058">
    <property type="protein sequence ID" value="OAF16199.1"/>
    <property type="molecule type" value="Genomic_DNA"/>
</dbReference>
<dbReference type="Proteomes" id="UP000077173">
    <property type="component" value="Unassembled WGS sequence"/>
</dbReference>
<comment type="caution">
    <text evidence="2">The sequence shown here is derived from an EMBL/GenBank/DDBJ whole genome shotgun (WGS) entry which is preliminary data.</text>
</comment>
<feature type="region of interest" description="Disordered" evidence="1">
    <location>
        <begin position="78"/>
        <end position="100"/>
    </location>
</feature>
<evidence type="ECO:0000313" key="2">
    <source>
        <dbReference type="EMBL" id="OAF16199.1"/>
    </source>
</evidence>
<sequence>MDMVLAGICKLDRSSLDDVQSELVTAILEVVLVTDKLHRRGDKATNANRAELQMGDVDTRAAAAVIYHVQGEVQPRKLLTERGGPRALRQHLGRPSQEVR</sequence>
<proteinExistence type="predicted"/>
<name>A0A176Z655_9BRAD</name>
<accession>A0A176Z655</accession>